<name>A0A7W9YVI3_9HYPH</name>
<dbReference type="EMBL" id="JACHEJ010000002">
    <property type="protein sequence ID" value="MBB6179047.1"/>
    <property type="molecule type" value="Genomic_DNA"/>
</dbReference>
<dbReference type="Proteomes" id="UP000535501">
    <property type="component" value="Unassembled WGS sequence"/>
</dbReference>
<sequence>MVIMAGVLAEVGEPGKTGSDWLRNEAAASSSSRDLTNRKTVINGFFINAG</sequence>
<accession>A0A7W9YVI3</accession>
<organism evidence="1 2">
    <name type="scientific">Pseudorhizobium flavum</name>
    <dbReference type="NCBI Taxonomy" id="1335061"/>
    <lineage>
        <taxon>Bacteria</taxon>
        <taxon>Pseudomonadati</taxon>
        <taxon>Pseudomonadota</taxon>
        <taxon>Alphaproteobacteria</taxon>
        <taxon>Hyphomicrobiales</taxon>
        <taxon>Rhizobiaceae</taxon>
        <taxon>Rhizobium/Agrobacterium group</taxon>
        <taxon>Pseudorhizobium</taxon>
    </lineage>
</organism>
<protein>
    <submittedName>
        <fullName evidence="1">Uncharacterized protein</fullName>
    </submittedName>
</protein>
<evidence type="ECO:0000313" key="2">
    <source>
        <dbReference type="Proteomes" id="UP000535501"/>
    </source>
</evidence>
<proteinExistence type="predicted"/>
<reference evidence="1 2" key="1">
    <citation type="submission" date="2020-08" db="EMBL/GenBank/DDBJ databases">
        <title>Genomic Encyclopedia of Type Strains, Phase IV (KMG-IV): sequencing the most valuable type-strain genomes for metagenomic binning, comparative biology and taxonomic classification.</title>
        <authorList>
            <person name="Goeker M."/>
        </authorList>
    </citation>
    <scope>NUCLEOTIDE SEQUENCE [LARGE SCALE GENOMIC DNA]</scope>
    <source>
        <strain evidence="1 2">DSM 102134</strain>
    </source>
</reference>
<keyword evidence="2" id="KW-1185">Reference proteome</keyword>
<evidence type="ECO:0000313" key="1">
    <source>
        <dbReference type="EMBL" id="MBB6179047.1"/>
    </source>
</evidence>
<dbReference type="RefSeq" id="WP_172973607.1">
    <property type="nucleotide sequence ID" value="NZ_JACHEJ010000002.1"/>
</dbReference>
<dbReference type="AlphaFoldDB" id="A0A7W9YVI3"/>
<comment type="caution">
    <text evidence="1">The sequence shown here is derived from an EMBL/GenBank/DDBJ whole genome shotgun (WGS) entry which is preliminary data.</text>
</comment>
<gene>
    <name evidence="1" type="ORF">HNQ75_001001</name>
</gene>